<name>A0AAN8WJI0_HALRR</name>
<dbReference type="AlphaFoldDB" id="A0AAN8WJI0"/>
<protein>
    <submittedName>
        <fullName evidence="1">Uncharacterized protein</fullName>
    </submittedName>
</protein>
<proteinExistence type="predicted"/>
<accession>A0AAN8WJI0</accession>
<sequence>MVCNLEVIHKDKSSDETKVRDLTHNSEHKSVNGVGTAFFHLGREERSEQFLPQCSVFTAELVTIIGAKFLCSSTPASRDDSVMDVSSSYQA</sequence>
<evidence type="ECO:0000313" key="2">
    <source>
        <dbReference type="Proteomes" id="UP001381693"/>
    </source>
</evidence>
<organism evidence="1 2">
    <name type="scientific">Halocaridina rubra</name>
    <name type="common">Hawaiian red shrimp</name>
    <dbReference type="NCBI Taxonomy" id="373956"/>
    <lineage>
        <taxon>Eukaryota</taxon>
        <taxon>Metazoa</taxon>
        <taxon>Ecdysozoa</taxon>
        <taxon>Arthropoda</taxon>
        <taxon>Crustacea</taxon>
        <taxon>Multicrustacea</taxon>
        <taxon>Malacostraca</taxon>
        <taxon>Eumalacostraca</taxon>
        <taxon>Eucarida</taxon>
        <taxon>Decapoda</taxon>
        <taxon>Pleocyemata</taxon>
        <taxon>Caridea</taxon>
        <taxon>Atyoidea</taxon>
        <taxon>Atyidae</taxon>
        <taxon>Halocaridina</taxon>
    </lineage>
</organism>
<evidence type="ECO:0000313" key="1">
    <source>
        <dbReference type="EMBL" id="KAK7023621.1"/>
    </source>
</evidence>
<gene>
    <name evidence="1" type="ORF">SK128_006143</name>
</gene>
<dbReference type="Proteomes" id="UP001381693">
    <property type="component" value="Unassembled WGS sequence"/>
</dbReference>
<reference evidence="1 2" key="1">
    <citation type="submission" date="2023-11" db="EMBL/GenBank/DDBJ databases">
        <title>Halocaridina rubra genome assembly.</title>
        <authorList>
            <person name="Smith C."/>
        </authorList>
    </citation>
    <scope>NUCLEOTIDE SEQUENCE [LARGE SCALE GENOMIC DNA]</scope>
    <source>
        <strain evidence="1">EP-1</strain>
        <tissue evidence="1">Whole</tissue>
    </source>
</reference>
<comment type="caution">
    <text evidence="1">The sequence shown here is derived from an EMBL/GenBank/DDBJ whole genome shotgun (WGS) entry which is preliminary data.</text>
</comment>
<dbReference type="EMBL" id="JAXCGZ010022802">
    <property type="protein sequence ID" value="KAK7023621.1"/>
    <property type="molecule type" value="Genomic_DNA"/>
</dbReference>
<keyword evidence="2" id="KW-1185">Reference proteome</keyword>